<protein>
    <submittedName>
        <fullName evidence="1">Uncharacterized protein</fullName>
    </submittedName>
</protein>
<gene>
    <name evidence="1" type="ORF">V5O48_019738</name>
</gene>
<name>A0ABR3EHI8_9AGAR</name>
<evidence type="ECO:0000313" key="1">
    <source>
        <dbReference type="EMBL" id="KAL0562349.1"/>
    </source>
</evidence>
<comment type="caution">
    <text evidence="1">The sequence shown here is derived from an EMBL/GenBank/DDBJ whole genome shotgun (WGS) entry which is preliminary data.</text>
</comment>
<proteinExistence type="predicted"/>
<dbReference type="EMBL" id="JBAHYK010006153">
    <property type="protein sequence ID" value="KAL0562349.1"/>
    <property type="molecule type" value="Genomic_DNA"/>
</dbReference>
<evidence type="ECO:0000313" key="2">
    <source>
        <dbReference type="Proteomes" id="UP001465976"/>
    </source>
</evidence>
<organism evidence="1 2">
    <name type="scientific">Marasmius crinis-equi</name>
    <dbReference type="NCBI Taxonomy" id="585013"/>
    <lineage>
        <taxon>Eukaryota</taxon>
        <taxon>Fungi</taxon>
        <taxon>Dikarya</taxon>
        <taxon>Basidiomycota</taxon>
        <taxon>Agaricomycotina</taxon>
        <taxon>Agaricomycetes</taxon>
        <taxon>Agaricomycetidae</taxon>
        <taxon>Agaricales</taxon>
        <taxon>Marasmiineae</taxon>
        <taxon>Marasmiaceae</taxon>
        <taxon>Marasmius</taxon>
    </lineage>
</organism>
<keyword evidence="2" id="KW-1185">Reference proteome</keyword>
<feature type="non-terminal residue" evidence="1">
    <location>
        <position position="101"/>
    </location>
</feature>
<sequence length="101" mass="11693">MAMVPIWNGLDNALLKGYPSQMPNPDRALAQGDPLYSSFVDYFGDDVSGSWSKSWNKHWNSYITHRNLPRKQLFQEYHVHFMSTSPNASISEQFHTFKKVV</sequence>
<reference evidence="1 2" key="1">
    <citation type="submission" date="2024-02" db="EMBL/GenBank/DDBJ databases">
        <title>A draft genome for the cacao thread blight pathogen Marasmius crinis-equi.</title>
        <authorList>
            <person name="Cohen S.P."/>
            <person name="Baruah I.K."/>
            <person name="Amoako-Attah I."/>
            <person name="Bukari Y."/>
            <person name="Meinhardt L.W."/>
            <person name="Bailey B.A."/>
        </authorList>
    </citation>
    <scope>NUCLEOTIDE SEQUENCE [LARGE SCALE GENOMIC DNA]</scope>
    <source>
        <strain evidence="1 2">GH-76</strain>
    </source>
</reference>
<dbReference type="Proteomes" id="UP001465976">
    <property type="component" value="Unassembled WGS sequence"/>
</dbReference>
<accession>A0ABR3EHI8</accession>